<dbReference type="Pfam" id="PF11948">
    <property type="entry name" value="DUF3465"/>
    <property type="match status" value="1"/>
</dbReference>
<dbReference type="InterPro" id="IPR021856">
    <property type="entry name" value="DUF3465"/>
</dbReference>
<proteinExistence type="predicted"/>
<feature type="signal peptide" evidence="1">
    <location>
        <begin position="1"/>
        <end position="22"/>
    </location>
</feature>
<gene>
    <name evidence="2" type="ORF">NWE73_10645</name>
</gene>
<sequence length="136" mass="15055">MPKSLFTVLVLLSSLISARALALAKDDSALIRAIHDDRGVNYIEAGQMVVEEILPDDNQGLPHQKWLVRLSDNSSVELVYNSDMGDRVPLQVGEVMSAGGQLIMAQQGPLLHWLHSDPKQHRPDGYVYVNGTYYGK</sequence>
<keyword evidence="1" id="KW-0732">Signal</keyword>
<evidence type="ECO:0000313" key="3">
    <source>
        <dbReference type="Proteomes" id="UP001152321"/>
    </source>
</evidence>
<dbReference type="Proteomes" id="UP001152321">
    <property type="component" value="Unassembled WGS sequence"/>
</dbReference>
<organism evidence="2 3">
    <name type="scientific">Bdellovibrio svalbardensis</name>
    <dbReference type="NCBI Taxonomy" id="2972972"/>
    <lineage>
        <taxon>Bacteria</taxon>
        <taxon>Pseudomonadati</taxon>
        <taxon>Bdellovibrionota</taxon>
        <taxon>Bdellovibrionia</taxon>
        <taxon>Bdellovibrionales</taxon>
        <taxon>Pseudobdellovibrionaceae</taxon>
        <taxon>Bdellovibrio</taxon>
    </lineage>
</organism>
<feature type="chain" id="PRO_5047412851" evidence="1">
    <location>
        <begin position="23"/>
        <end position="136"/>
    </location>
</feature>
<dbReference type="RefSeq" id="WP_277578303.1">
    <property type="nucleotide sequence ID" value="NZ_JANRMI010000003.1"/>
</dbReference>
<keyword evidence="3" id="KW-1185">Reference proteome</keyword>
<comment type="caution">
    <text evidence="2">The sequence shown here is derived from an EMBL/GenBank/DDBJ whole genome shotgun (WGS) entry which is preliminary data.</text>
</comment>
<protein>
    <submittedName>
        <fullName evidence="2">DUF3465 domain-containing protein</fullName>
    </submittedName>
</protein>
<reference evidence="2" key="1">
    <citation type="submission" date="2022-08" db="EMBL/GenBank/DDBJ databases">
        <title>Novel Bdellovibrio Species Isolated from Svalbard: Designation Bdellovibrio svalbardensis.</title>
        <authorList>
            <person name="Mitchell R.J."/>
            <person name="Choi S.Y."/>
        </authorList>
    </citation>
    <scope>NUCLEOTIDE SEQUENCE</scope>
    <source>
        <strain evidence="2">PAP01</strain>
    </source>
</reference>
<name>A0ABT6DJ15_9BACT</name>
<dbReference type="EMBL" id="JANRMI010000003">
    <property type="protein sequence ID" value="MDG0816825.1"/>
    <property type="molecule type" value="Genomic_DNA"/>
</dbReference>
<evidence type="ECO:0000256" key="1">
    <source>
        <dbReference type="SAM" id="SignalP"/>
    </source>
</evidence>
<evidence type="ECO:0000313" key="2">
    <source>
        <dbReference type="EMBL" id="MDG0816825.1"/>
    </source>
</evidence>
<accession>A0ABT6DJ15</accession>